<comment type="cofactor">
    <cofactor evidence="2">
        <name>[4Fe-4S] cluster</name>
        <dbReference type="ChEBI" id="CHEBI:49883"/>
    </cofactor>
</comment>
<dbReference type="InterPro" id="IPR044298">
    <property type="entry name" value="MIG/MutY"/>
</dbReference>
<dbReference type="Pfam" id="PF00730">
    <property type="entry name" value="HhH-GPD"/>
    <property type="match status" value="1"/>
</dbReference>
<dbReference type="PATRIC" id="fig|571915.4.peg.2847"/>
<dbReference type="RefSeq" id="WP_047262881.1">
    <property type="nucleotide sequence ID" value="NZ_CP011542.1"/>
</dbReference>
<sequence length="291" mass="32720">MPQLSPTLIDWFNTNARPIIWRDNPTTAWGILVSEVMSQQTPVRRVEPKWQEWLDRWPTPADLAVAPTDEVLKAWDNLGYPRRALRLKECAQQIVEKHAGIVPNTVEELLALPGIGDYTARAVCAFAYKQRVPVIDVNIRRVISRAYHGTYLPRSNATTKTDLVFLENLLPTTNAASYCTALMELGALVCTPTPDCDKCPINTECAWQLAGCPPPSDEELNQAKRRVQKFVGTDRQVRGIIMAELRTATTPVPKTAIDILWPDNQQLNRALYSLLEDGLIEETNSEFKLPS</sequence>
<keyword evidence="12 14" id="KW-0326">Glycosidase</keyword>
<evidence type="ECO:0000256" key="5">
    <source>
        <dbReference type="ARBA" id="ARBA00022023"/>
    </source>
</evidence>
<keyword evidence="10" id="KW-0411">Iron-sulfur</keyword>
<keyword evidence="15" id="KW-1185">Reference proteome</keyword>
<dbReference type="GO" id="GO:0006284">
    <property type="term" value="P:base-excision repair"/>
    <property type="evidence" value="ECO:0007669"/>
    <property type="project" value="InterPro"/>
</dbReference>
<dbReference type="KEGG" id="cmv:CMUST_13275"/>
<evidence type="ECO:0000259" key="13">
    <source>
        <dbReference type="SMART" id="SM00478"/>
    </source>
</evidence>
<evidence type="ECO:0000256" key="6">
    <source>
        <dbReference type="ARBA" id="ARBA00022723"/>
    </source>
</evidence>
<dbReference type="PANTHER" id="PTHR42944">
    <property type="entry name" value="ADENINE DNA GLYCOSYLASE"/>
    <property type="match status" value="1"/>
</dbReference>
<gene>
    <name evidence="14" type="primary">mutY</name>
    <name evidence="14" type="ORF">CMUST_13275</name>
</gene>
<evidence type="ECO:0000256" key="10">
    <source>
        <dbReference type="ARBA" id="ARBA00023014"/>
    </source>
</evidence>
<name>A0A0G3H0K3_9CORY</name>
<evidence type="ECO:0000256" key="4">
    <source>
        <dbReference type="ARBA" id="ARBA00012045"/>
    </source>
</evidence>
<accession>A0A0G3H0K3</accession>
<dbReference type="GO" id="GO:0051536">
    <property type="term" value="F:iron-sulfur cluster binding"/>
    <property type="evidence" value="ECO:0007669"/>
    <property type="project" value="UniProtKB-KW"/>
</dbReference>
<dbReference type="InterPro" id="IPR003265">
    <property type="entry name" value="HhH-GPD_domain"/>
</dbReference>
<comment type="similarity">
    <text evidence="3">Belongs to the Nth/MutY family.</text>
</comment>
<dbReference type="EC" id="3.2.2.31" evidence="4"/>
<dbReference type="CDD" id="cd00056">
    <property type="entry name" value="ENDO3c"/>
    <property type="match status" value="1"/>
</dbReference>
<organism evidence="14 15">
    <name type="scientific">Corynebacterium mustelae</name>
    <dbReference type="NCBI Taxonomy" id="571915"/>
    <lineage>
        <taxon>Bacteria</taxon>
        <taxon>Bacillati</taxon>
        <taxon>Actinomycetota</taxon>
        <taxon>Actinomycetes</taxon>
        <taxon>Mycobacteriales</taxon>
        <taxon>Corynebacteriaceae</taxon>
        <taxon>Corynebacterium</taxon>
    </lineage>
</organism>
<dbReference type="GO" id="GO:0034039">
    <property type="term" value="F:8-oxo-7,8-dihydroguanine DNA N-glycosylase activity"/>
    <property type="evidence" value="ECO:0007669"/>
    <property type="project" value="TreeGrafter"/>
</dbReference>
<keyword evidence="7" id="KW-0227">DNA damage</keyword>
<dbReference type="InterPro" id="IPR023170">
    <property type="entry name" value="HhH_base_excis_C"/>
</dbReference>
<comment type="catalytic activity">
    <reaction evidence="1">
        <text>Hydrolyzes free adenine bases from 7,8-dihydro-8-oxoguanine:adenine mismatched double-stranded DNA, leaving an apurinic site.</text>
        <dbReference type="EC" id="3.2.2.31"/>
    </reaction>
</comment>
<dbReference type="GO" id="GO:0046872">
    <property type="term" value="F:metal ion binding"/>
    <property type="evidence" value="ECO:0007669"/>
    <property type="project" value="UniProtKB-KW"/>
</dbReference>
<keyword evidence="11" id="KW-0234">DNA repair</keyword>
<dbReference type="AlphaFoldDB" id="A0A0G3H0K3"/>
<proteinExistence type="inferred from homology"/>
<dbReference type="InterPro" id="IPR000445">
    <property type="entry name" value="HhH_motif"/>
</dbReference>
<dbReference type="OrthoDB" id="9802365at2"/>
<evidence type="ECO:0000256" key="9">
    <source>
        <dbReference type="ARBA" id="ARBA00023004"/>
    </source>
</evidence>
<dbReference type="PANTHER" id="PTHR42944:SF1">
    <property type="entry name" value="ADENINE DNA GLYCOSYLASE"/>
    <property type="match status" value="1"/>
</dbReference>
<evidence type="ECO:0000256" key="3">
    <source>
        <dbReference type="ARBA" id="ARBA00008343"/>
    </source>
</evidence>
<evidence type="ECO:0000313" key="15">
    <source>
        <dbReference type="Proteomes" id="UP000035199"/>
    </source>
</evidence>
<dbReference type="GO" id="GO:0006298">
    <property type="term" value="P:mismatch repair"/>
    <property type="evidence" value="ECO:0007669"/>
    <property type="project" value="TreeGrafter"/>
</dbReference>
<reference evidence="15" key="2">
    <citation type="submission" date="2015-05" db="EMBL/GenBank/DDBJ databases">
        <title>Complete genome sequence of Corynebacterium mustelae DSM 45274, isolated from various tissues of a male ferret with lethal sepsis.</title>
        <authorList>
            <person name="Ruckert C."/>
            <person name="Albersmeier A."/>
            <person name="Winkler A."/>
            <person name="Tauch A."/>
        </authorList>
    </citation>
    <scope>NUCLEOTIDE SEQUENCE [LARGE SCALE GENOMIC DNA]</scope>
    <source>
        <strain evidence="15">DSM 45274</strain>
    </source>
</reference>
<evidence type="ECO:0000256" key="1">
    <source>
        <dbReference type="ARBA" id="ARBA00000843"/>
    </source>
</evidence>
<keyword evidence="6" id="KW-0479">Metal-binding</keyword>
<dbReference type="PROSITE" id="PS01155">
    <property type="entry name" value="ENDONUCLEASE_III_2"/>
    <property type="match status" value="1"/>
</dbReference>
<evidence type="ECO:0000313" key="14">
    <source>
        <dbReference type="EMBL" id="AKK06949.1"/>
    </source>
</evidence>
<dbReference type="EMBL" id="CP011542">
    <property type="protein sequence ID" value="AKK06949.1"/>
    <property type="molecule type" value="Genomic_DNA"/>
</dbReference>
<protein>
    <recommendedName>
        <fullName evidence="5">Adenine DNA glycosylase</fullName>
        <ecNumber evidence="4">3.2.2.31</ecNumber>
    </recommendedName>
</protein>
<dbReference type="SUPFAM" id="SSF48150">
    <property type="entry name" value="DNA-glycosylase"/>
    <property type="match status" value="1"/>
</dbReference>
<dbReference type="GO" id="GO:0000701">
    <property type="term" value="F:purine-specific mismatch base pair DNA N-glycosylase activity"/>
    <property type="evidence" value="ECO:0007669"/>
    <property type="project" value="UniProtKB-EC"/>
</dbReference>
<evidence type="ECO:0000256" key="11">
    <source>
        <dbReference type="ARBA" id="ARBA00023204"/>
    </source>
</evidence>
<dbReference type="Proteomes" id="UP000035199">
    <property type="component" value="Chromosome"/>
</dbReference>
<dbReference type="Gene3D" id="1.10.1670.10">
    <property type="entry name" value="Helix-hairpin-Helix base-excision DNA repair enzymes (C-terminal)"/>
    <property type="match status" value="1"/>
</dbReference>
<dbReference type="GO" id="GO:0032357">
    <property type="term" value="F:oxidized purine DNA binding"/>
    <property type="evidence" value="ECO:0007669"/>
    <property type="project" value="TreeGrafter"/>
</dbReference>
<dbReference type="SMART" id="SM00478">
    <property type="entry name" value="ENDO3c"/>
    <property type="match status" value="1"/>
</dbReference>
<evidence type="ECO:0000256" key="8">
    <source>
        <dbReference type="ARBA" id="ARBA00022801"/>
    </source>
</evidence>
<dbReference type="STRING" id="571915.CMUST_13275"/>
<dbReference type="InterPro" id="IPR004036">
    <property type="entry name" value="Endonuclease-III-like_CS2"/>
</dbReference>
<feature type="domain" description="HhH-GPD" evidence="13">
    <location>
        <begin position="37"/>
        <end position="188"/>
    </location>
</feature>
<dbReference type="Gene3D" id="1.10.340.30">
    <property type="entry name" value="Hypothetical protein, domain 2"/>
    <property type="match status" value="1"/>
</dbReference>
<dbReference type="GO" id="GO:0035485">
    <property type="term" value="F:adenine/guanine mispair binding"/>
    <property type="evidence" value="ECO:0007669"/>
    <property type="project" value="TreeGrafter"/>
</dbReference>
<reference evidence="14 15" key="1">
    <citation type="journal article" date="2015" name="Genome Announc.">
        <title>Complete Genome Sequence of the Type Strain Corynebacterium mustelae DSM 45274, Isolated from Various Tissues of a Male Ferret with Lethal Sepsis.</title>
        <authorList>
            <person name="Ruckert C."/>
            <person name="Eimer J."/>
            <person name="Winkler A."/>
            <person name="Tauch A."/>
        </authorList>
    </citation>
    <scope>NUCLEOTIDE SEQUENCE [LARGE SCALE GENOMIC DNA]</scope>
    <source>
        <strain evidence="14 15">DSM 45274</strain>
    </source>
</reference>
<evidence type="ECO:0000256" key="7">
    <source>
        <dbReference type="ARBA" id="ARBA00022763"/>
    </source>
</evidence>
<evidence type="ECO:0000256" key="2">
    <source>
        <dbReference type="ARBA" id="ARBA00001966"/>
    </source>
</evidence>
<dbReference type="Pfam" id="PF00633">
    <property type="entry name" value="HHH"/>
    <property type="match status" value="1"/>
</dbReference>
<dbReference type="InterPro" id="IPR011257">
    <property type="entry name" value="DNA_glycosylase"/>
</dbReference>
<keyword evidence="8 14" id="KW-0378">Hydrolase</keyword>
<evidence type="ECO:0000256" key="12">
    <source>
        <dbReference type="ARBA" id="ARBA00023295"/>
    </source>
</evidence>
<keyword evidence="9" id="KW-0408">Iron</keyword>